<name>A0A9X4XS09_9BRAD</name>
<evidence type="ECO:0000313" key="4">
    <source>
        <dbReference type="EMBL" id="MTW19356.1"/>
    </source>
</evidence>
<dbReference type="InterPro" id="IPR053982">
    <property type="entry name" value="Gp44/GpP-like_C"/>
</dbReference>
<evidence type="ECO:0000259" key="3">
    <source>
        <dbReference type="Pfam" id="PF22255"/>
    </source>
</evidence>
<dbReference type="Pfam" id="PF22255">
    <property type="entry name" value="Gp44-like_2nd"/>
    <property type="match status" value="1"/>
</dbReference>
<dbReference type="InterPro" id="IPR023399">
    <property type="entry name" value="Baseplate-like_2-layer_sand"/>
</dbReference>
<comment type="caution">
    <text evidence="4">The sequence shown here is derived from an EMBL/GenBank/DDBJ whole genome shotgun (WGS) entry which is preliminary data.</text>
</comment>
<feature type="domain" description="Baseplate hub protein gp44-like N-terminal" evidence="1">
    <location>
        <begin position="7"/>
        <end position="101"/>
    </location>
</feature>
<evidence type="ECO:0000259" key="1">
    <source>
        <dbReference type="Pfam" id="PF21683"/>
    </source>
</evidence>
<feature type="domain" description="Baseplate hub protein gp44/GpP-like second" evidence="3">
    <location>
        <begin position="103"/>
        <end position="187"/>
    </location>
</feature>
<dbReference type="AlphaFoldDB" id="A0A9X4XS09"/>
<dbReference type="Gene3D" id="3.55.50.10">
    <property type="entry name" value="Baseplate protein-like domains"/>
    <property type="match status" value="1"/>
</dbReference>
<accession>A0A9X4XS09</accession>
<gene>
    <name evidence="4" type="ORF">GJ689_24495</name>
</gene>
<dbReference type="RefSeq" id="WP_155481607.1">
    <property type="nucleotide sequence ID" value="NZ_WNKV01000030.1"/>
</dbReference>
<feature type="domain" description="Baseplate hub protein gp44/GpP-like C-terminal" evidence="2">
    <location>
        <begin position="289"/>
        <end position="370"/>
    </location>
</feature>
<evidence type="ECO:0000259" key="2">
    <source>
        <dbReference type="Pfam" id="PF21929"/>
    </source>
</evidence>
<dbReference type="PIRSF" id="PIRSF004440">
    <property type="entry name" value="GpP"/>
    <property type="match status" value="1"/>
</dbReference>
<dbReference type="Proteomes" id="UP000438991">
    <property type="component" value="Unassembled WGS sequence"/>
</dbReference>
<reference evidence="4 5" key="1">
    <citation type="submission" date="2019-11" db="EMBL/GenBank/DDBJ databases">
        <title>Whole-genome sequence of Rhodoplanes serenus DSM 18633, type strain.</title>
        <authorList>
            <person name="Kyndt J.A."/>
            <person name="Meyer T.E."/>
        </authorList>
    </citation>
    <scope>NUCLEOTIDE SEQUENCE [LARGE SCALE GENOMIC DNA]</scope>
    <source>
        <strain evidence="4 5">DSM 18633</strain>
    </source>
</reference>
<dbReference type="Gene3D" id="2.30.300.10">
    <property type="entry name" value="Baseplate protein-like domain - beta roll fold"/>
    <property type="match status" value="1"/>
</dbReference>
<dbReference type="Pfam" id="PF21929">
    <property type="entry name" value="GpP_4th"/>
    <property type="match status" value="1"/>
</dbReference>
<dbReference type="EMBL" id="WNKV01000030">
    <property type="protein sequence ID" value="MTW19356.1"/>
    <property type="molecule type" value="Genomic_DNA"/>
</dbReference>
<sequence length="392" mass="42460">MRPTRRIALHLDGGIYAQWTRAEIHRDIGELSGSFRLELRDPEASAASWPYASLIEAAASPAPGLAVTVTIDDEPVLIGWVDDVEPEAGEDGIRVSIAGRDKTGDLIDCAAQPKGPSEFKALKLDALVRKLVAPFGLSVRAEVDVGEKFDRAVIDAGETVRSAIEKWARQRAVLVTSDGVGGIVLTRSGRTRGPGDLIFPGNVIRSLGHLSWRERFSDYYVQSQAEKAAKLDRTAAPLDATAAPKSEPVKPDKAAEEAGVVITGHRRDAAVTRWRPTVSPSRSATYKAPAKTVAEWMARGAKAKSRRIEHTVKGYRGASGGLWRPNQLVFVRDTFVGLNRDMLIAGVVYAYDEREGETTRLSLVGAQAYDLIAEADGSDEKDKPLDRTASPL</sequence>
<dbReference type="InterPro" id="IPR049354">
    <property type="entry name" value="GpP-like_N"/>
</dbReference>
<dbReference type="Gene3D" id="3.30.1920.10">
    <property type="entry name" value="Baseplate protein-like domains - 2 layer sandwich fold"/>
    <property type="match status" value="1"/>
</dbReference>
<organism evidence="4 5">
    <name type="scientific">Rhodoplanes serenus</name>
    <dbReference type="NCBI Taxonomy" id="200615"/>
    <lineage>
        <taxon>Bacteria</taxon>
        <taxon>Pseudomonadati</taxon>
        <taxon>Pseudomonadota</taxon>
        <taxon>Alphaproteobacteria</taxon>
        <taxon>Hyphomicrobiales</taxon>
        <taxon>Nitrobacteraceae</taxon>
        <taxon>Rhodoplanes</taxon>
    </lineage>
</organism>
<dbReference type="SUPFAM" id="SSF69279">
    <property type="entry name" value="Phage tail proteins"/>
    <property type="match status" value="2"/>
</dbReference>
<proteinExistence type="predicted"/>
<protein>
    <submittedName>
        <fullName evidence="4">Mu P family protein</fullName>
    </submittedName>
</protein>
<dbReference type="Pfam" id="PF21683">
    <property type="entry name" value="GpP-like_1st"/>
    <property type="match status" value="1"/>
</dbReference>
<dbReference type="InterPro" id="IPR026276">
    <property type="entry name" value="Baseplate_GpP"/>
</dbReference>
<evidence type="ECO:0000313" key="5">
    <source>
        <dbReference type="Proteomes" id="UP000438991"/>
    </source>
</evidence>
<dbReference type="InterPro" id="IPR053981">
    <property type="entry name" value="Gp44/GpP-like_2nd"/>
</dbReference>